<organism evidence="2 3">
    <name type="scientific">Sphingomonas hankyongi</name>
    <dbReference type="NCBI Taxonomy" id="2908209"/>
    <lineage>
        <taxon>Bacteria</taxon>
        <taxon>Pseudomonadati</taxon>
        <taxon>Pseudomonadota</taxon>
        <taxon>Alphaproteobacteria</taxon>
        <taxon>Sphingomonadales</taxon>
        <taxon>Sphingomonadaceae</taxon>
        <taxon>Sphingomonas</taxon>
    </lineage>
</organism>
<sequence>MTILDLTYDGCCVEVRTELRPGDTIKLCVSGRGAIDAQVRWYDRGRAGLSFTLSPAARERELKPRVAKRFSVDVEVVQRRPGHPKYRVRLVDISRYGCKIEMVEQMRVGDHLWIKFERIEALHAEICWIEKFQAGVRYLNPLHPAVFELLIKQLST</sequence>
<keyword evidence="3" id="KW-1185">Reference proteome</keyword>
<proteinExistence type="predicted"/>
<dbReference type="SUPFAM" id="SSF141371">
    <property type="entry name" value="PilZ domain-like"/>
    <property type="match status" value="1"/>
</dbReference>
<gene>
    <name evidence="2" type="ORF">LZ538_06965</name>
</gene>
<comment type="caution">
    <text evidence="2">The sequence shown here is derived from an EMBL/GenBank/DDBJ whole genome shotgun (WGS) entry which is preliminary data.</text>
</comment>
<protein>
    <submittedName>
        <fullName evidence="2">PilZ domain-containing protein</fullName>
    </submittedName>
</protein>
<dbReference type="EMBL" id="JAMGBE010000002">
    <property type="protein sequence ID" value="MCL6729796.1"/>
    <property type="molecule type" value="Genomic_DNA"/>
</dbReference>
<evidence type="ECO:0000313" key="2">
    <source>
        <dbReference type="EMBL" id="MCL6729796.1"/>
    </source>
</evidence>
<name>A0ABT0S1U9_9SPHN</name>
<evidence type="ECO:0000259" key="1">
    <source>
        <dbReference type="Pfam" id="PF07238"/>
    </source>
</evidence>
<evidence type="ECO:0000313" key="3">
    <source>
        <dbReference type="Proteomes" id="UP001165342"/>
    </source>
</evidence>
<dbReference type="InterPro" id="IPR009875">
    <property type="entry name" value="PilZ_domain"/>
</dbReference>
<dbReference type="Proteomes" id="UP001165342">
    <property type="component" value="Unassembled WGS sequence"/>
</dbReference>
<dbReference type="Pfam" id="PF07238">
    <property type="entry name" value="PilZ"/>
    <property type="match status" value="1"/>
</dbReference>
<feature type="domain" description="PilZ" evidence="1">
    <location>
        <begin position="65"/>
        <end position="150"/>
    </location>
</feature>
<reference evidence="2" key="1">
    <citation type="submission" date="2022-05" db="EMBL/GenBank/DDBJ databases">
        <authorList>
            <person name="Jo J.-H."/>
            <person name="Im W.-T."/>
        </authorList>
    </citation>
    <scope>NUCLEOTIDE SEQUENCE</scope>
    <source>
        <strain evidence="2">SE220</strain>
    </source>
</reference>
<accession>A0ABT0S1U9</accession>